<name>A0A7Y9IZW7_9BURK</name>
<evidence type="ECO:0000313" key="3">
    <source>
        <dbReference type="Proteomes" id="UP000542125"/>
    </source>
</evidence>
<dbReference type="InterPro" id="IPR003779">
    <property type="entry name" value="CMD-like"/>
</dbReference>
<dbReference type="Gene3D" id="1.20.1290.10">
    <property type="entry name" value="AhpD-like"/>
    <property type="match status" value="1"/>
</dbReference>
<feature type="domain" description="Carboxymuconolactone decarboxylase-like" evidence="1">
    <location>
        <begin position="56"/>
        <end position="134"/>
    </location>
</feature>
<evidence type="ECO:0000313" key="2">
    <source>
        <dbReference type="EMBL" id="NYE85930.1"/>
    </source>
</evidence>
<keyword evidence="2" id="KW-0560">Oxidoreductase</keyword>
<dbReference type="SUPFAM" id="SSF69118">
    <property type="entry name" value="AhpD-like"/>
    <property type="match status" value="1"/>
</dbReference>
<comment type="caution">
    <text evidence="2">The sequence shown here is derived from an EMBL/GenBank/DDBJ whole genome shotgun (WGS) entry which is preliminary data.</text>
</comment>
<dbReference type="InterPro" id="IPR029032">
    <property type="entry name" value="AhpD-like"/>
</dbReference>
<dbReference type="RefSeq" id="WP_179590480.1">
    <property type="nucleotide sequence ID" value="NZ_JACBYR010000003.1"/>
</dbReference>
<keyword evidence="2" id="KW-0575">Peroxidase</keyword>
<sequence length="152" mass="16333">MAAARLDPTPIIDAVGPYADTVATLEDRAAGYRDMIGFLPPRVEARLHLTGALDPTILDMQEKVRAHAIENSAFDPKQTQLMLFGMLVVELSDAAFMHGVAARKAGATWAELQSVVNLAYVFRGVSAANRGAEFIAKIIDRERAAAATPTPN</sequence>
<dbReference type="Pfam" id="PF02627">
    <property type="entry name" value="CMD"/>
    <property type="match status" value="1"/>
</dbReference>
<organism evidence="2 3">
    <name type="scientific">Pigmentiphaga litoralis</name>
    <dbReference type="NCBI Taxonomy" id="516702"/>
    <lineage>
        <taxon>Bacteria</taxon>
        <taxon>Pseudomonadati</taxon>
        <taxon>Pseudomonadota</taxon>
        <taxon>Betaproteobacteria</taxon>
        <taxon>Burkholderiales</taxon>
        <taxon>Alcaligenaceae</taxon>
        <taxon>Pigmentiphaga</taxon>
    </lineage>
</organism>
<reference evidence="2 3" key="1">
    <citation type="submission" date="2020-07" db="EMBL/GenBank/DDBJ databases">
        <title>Genomic Encyclopedia of Type Strains, Phase IV (KMG-V): Genome sequencing to study the core and pangenomes of soil and plant-associated prokaryotes.</title>
        <authorList>
            <person name="Whitman W."/>
        </authorList>
    </citation>
    <scope>NUCLEOTIDE SEQUENCE [LARGE SCALE GENOMIC DNA]</scope>
    <source>
        <strain evidence="2 3">SAS40</strain>
    </source>
</reference>
<evidence type="ECO:0000259" key="1">
    <source>
        <dbReference type="Pfam" id="PF02627"/>
    </source>
</evidence>
<proteinExistence type="predicted"/>
<dbReference type="Proteomes" id="UP000542125">
    <property type="component" value="Unassembled WGS sequence"/>
</dbReference>
<dbReference type="AlphaFoldDB" id="A0A7Y9IZW7"/>
<dbReference type="GO" id="GO:0051920">
    <property type="term" value="F:peroxiredoxin activity"/>
    <property type="evidence" value="ECO:0007669"/>
    <property type="project" value="InterPro"/>
</dbReference>
<gene>
    <name evidence="2" type="ORF">FHW18_005249</name>
</gene>
<protein>
    <submittedName>
        <fullName evidence="2">Alkylhydroperoxidase/carboxymuconolactone decarboxylase family protein YurZ</fullName>
    </submittedName>
</protein>
<accession>A0A7Y9IZW7</accession>
<keyword evidence="3" id="KW-1185">Reference proteome</keyword>
<dbReference type="EMBL" id="JACBYR010000003">
    <property type="protein sequence ID" value="NYE85930.1"/>
    <property type="molecule type" value="Genomic_DNA"/>
</dbReference>